<dbReference type="PATRIC" id="fig|1121338.3.peg.1649"/>
<evidence type="ECO:0000313" key="2">
    <source>
        <dbReference type="EMBL" id="KYH34453.1"/>
    </source>
</evidence>
<comment type="caution">
    <text evidence="2">The sequence shown here is derived from an EMBL/GenBank/DDBJ whole genome shotgun (WGS) entry which is preliminary data.</text>
</comment>
<evidence type="ECO:0000313" key="3">
    <source>
        <dbReference type="Proteomes" id="UP000075531"/>
    </source>
</evidence>
<protein>
    <submittedName>
        <fullName evidence="2">Uncharacterized protein</fullName>
    </submittedName>
</protein>
<dbReference type="AlphaFoldDB" id="A0A151B3T8"/>
<organism evidence="2 3">
    <name type="scientific">Clostridium tepidiprofundi DSM 19306</name>
    <dbReference type="NCBI Taxonomy" id="1121338"/>
    <lineage>
        <taxon>Bacteria</taxon>
        <taxon>Bacillati</taxon>
        <taxon>Bacillota</taxon>
        <taxon>Clostridia</taxon>
        <taxon>Eubacteriales</taxon>
        <taxon>Clostridiaceae</taxon>
        <taxon>Clostridium</taxon>
    </lineage>
</organism>
<accession>A0A151B3T8</accession>
<sequence>MKRFMGVSLSLLIVIGALFVNTNVNAEMPPGTVVVGEKAFDLNYLMNPTSADKSYILSYIIQAKEIYVKDYAGKWVRNSDNSLVDDIEKVIPKVTYKNVDGDEVTYDKGDGNVIEEDEFYVVNIY</sequence>
<dbReference type="RefSeq" id="WP_066825099.1">
    <property type="nucleotide sequence ID" value="NZ_LTBA01000016.1"/>
</dbReference>
<proteinExistence type="predicted"/>
<reference evidence="2 3" key="1">
    <citation type="submission" date="2016-02" db="EMBL/GenBank/DDBJ databases">
        <title>Genome sequence of Clostridium tepidiprofundi DSM 19306.</title>
        <authorList>
            <person name="Poehlein A."/>
            <person name="Daniel R."/>
        </authorList>
    </citation>
    <scope>NUCLEOTIDE SEQUENCE [LARGE SCALE GENOMIC DNA]</scope>
    <source>
        <strain evidence="2 3">DSM 19306</strain>
    </source>
</reference>
<feature type="signal peptide" evidence="1">
    <location>
        <begin position="1"/>
        <end position="26"/>
    </location>
</feature>
<dbReference type="Proteomes" id="UP000075531">
    <property type="component" value="Unassembled WGS sequence"/>
</dbReference>
<dbReference type="OrthoDB" id="2082500at2"/>
<feature type="chain" id="PRO_5007577947" evidence="1">
    <location>
        <begin position="27"/>
        <end position="125"/>
    </location>
</feature>
<dbReference type="EMBL" id="LTBA01000016">
    <property type="protein sequence ID" value="KYH34453.1"/>
    <property type="molecule type" value="Genomic_DNA"/>
</dbReference>
<name>A0A151B3T8_9CLOT</name>
<gene>
    <name evidence="2" type="ORF">CLTEP_16050</name>
</gene>
<keyword evidence="1" id="KW-0732">Signal</keyword>
<evidence type="ECO:0000256" key="1">
    <source>
        <dbReference type="SAM" id="SignalP"/>
    </source>
</evidence>
<keyword evidence="3" id="KW-1185">Reference proteome</keyword>